<evidence type="ECO:0000313" key="1">
    <source>
        <dbReference type="EMBL" id="APO69968.1"/>
    </source>
</evidence>
<organism evidence="1 2">
    <name type="scientific">Rhizobium gallicum</name>
    <dbReference type="NCBI Taxonomy" id="56730"/>
    <lineage>
        <taxon>Bacteria</taxon>
        <taxon>Pseudomonadati</taxon>
        <taxon>Pseudomonadota</taxon>
        <taxon>Alphaproteobacteria</taxon>
        <taxon>Hyphomicrobiales</taxon>
        <taxon>Rhizobiaceae</taxon>
        <taxon>Rhizobium/Agrobacterium group</taxon>
        <taxon>Rhizobium</taxon>
    </lineage>
</organism>
<protein>
    <submittedName>
        <fullName evidence="1">Uncharacterized protein</fullName>
    </submittedName>
</protein>
<sequence length="53" mass="6021">MTRFIAPAAFLLKLLRTRCGFLSVLLLRLRVIEDMLAGPGIIVSHQTIRLWAE</sequence>
<geneLocation type="plasmid" evidence="2">
    <name>prgalie4872a 2</name>
</geneLocation>
<evidence type="ECO:0000313" key="2">
    <source>
        <dbReference type="Proteomes" id="UP000184749"/>
    </source>
</evidence>
<proteinExistence type="predicted"/>
<accession>A0A1L5NQ06</accession>
<gene>
    <name evidence="1" type="ORF">IE4872_PB00097</name>
</gene>
<dbReference type="EMBL" id="CP017103">
    <property type="protein sequence ID" value="APO69968.1"/>
    <property type="molecule type" value="Genomic_DNA"/>
</dbReference>
<reference evidence="1 2" key="1">
    <citation type="submission" date="2016-09" db="EMBL/GenBank/DDBJ databases">
        <title>The complete genome sequences of Rhizobium gallicum, symbiovars gallicum and phaseoli, symbionts associated to common bean (Phaseolus vulgaris).</title>
        <authorList>
            <person name="Bustos P."/>
            <person name="Santamaria R.I."/>
            <person name="Perez-Carrascal O.M."/>
            <person name="Juarez S."/>
            <person name="Lozano L."/>
            <person name="Martinez-Flores I."/>
            <person name="Martinez-Romero E."/>
            <person name="Cevallos M."/>
            <person name="Romero D."/>
            <person name="Davila G."/>
            <person name="Gonzalez V."/>
        </authorList>
    </citation>
    <scope>NUCLEOTIDE SEQUENCE [LARGE SCALE GENOMIC DNA]</scope>
    <source>
        <strain evidence="1 2">IE4872</strain>
        <plasmid evidence="2">prgalie4872a 2</plasmid>
    </source>
</reference>
<keyword evidence="1" id="KW-0614">Plasmid</keyword>
<dbReference type="AlphaFoldDB" id="A0A1L5NQ06"/>
<name>A0A1L5NQ06_9HYPH</name>
<dbReference type="Proteomes" id="UP000184749">
    <property type="component" value="Plasmid pRgalIE4872a"/>
</dbReference>